<name>A0A8S1MKS5_PARPR</name>
<dbReference type="AlphaFoldDB" id="A0A8S1MKS5"/>
<sequence length="507" mass="59954">MKNIKFSQDYTTDSLGISGTTFSKTQISLNKIMNLKESRQPQTDRTDSNYQTPLAHLPELKMKQTKSKRKIGQRLTKKCTRQSDFFNIYKAPETLQINPDTLKKQSRIYKMTQYIIQQYNEDIKAIRDSQDYDETIADQKISRYLTEAWLSIEQLIQNLTSLLAYKFNRQECEQSMKEILLECFKSKNICVHQKILYIFGKIEQLFYNPIQGAIYFKICKRLSDSETHFTRKMKAYRGLGECLLRIYPKLSQLYFTKYLMAAWKLKQKNDELLAYELLGKYYFYVGQIEKAKLFHERMINGNYEDENSRVRLLALSRLEQGSLSNKINKDHLIVDIEQVSSDDECYEIVFPQTSDNIHQKYYVDKYFQKKIPDIKVIKDTANLNIRQTEKKYNSQFLSNEIFDPSRVIVSNPHQSLGSIKDKVLMSHMTPNRKLEMYQYIALASDKTGFNNSPRYEGLYNKYEGIKFNKIINRTIEQFNNIQQWIVSQEKTSTLPQTTIRRKGYFLV</sequence>
<evidence type="ECO:0000313" key="1">
    <source>
        <dbReference type="EMBL" id="CAD8079722.1"/>
    </source>
</evidence>
<protein>
    <submittedName>
        <fullName evidence="1">Uncharacterized protein</fullName>
    </submittedName>
</protein>
<keyword evidence="2" id="KW-1185">Reference proteome</keyword>
<organism evidence="1 2">
    <name type="scientific">Paramecium primaurelia</name>
    <dbReference type="NCBI Taxonomy" id="5886"/>
    <lineage>
        <taxon>Eukaryota</taxon>
        <taxon>Sar</taxon>
        <taxon>Alveolata</taxon>
        <taxon>Ciliophora</taxon>
        <taxon>Intramacronucleata</taxon>
        <taxon>Oligohymenophorea</taxon>
        <taxon>Peniculida</taxon>
        <taxon>Parameciidae</taxon>
        <taxon>Paramecium</taxon>
    </lineage>
</organism>
<reference evidence="1" key="1">
    <citation type="submission" date="2021-01" db="EMBL/GenBank/DDBJ databases">
        <authorList>
            <consortium name="Genoscope - CEA"/>
            <person name="William W."/>
        </authorList>
    </citation>
    <scope>NUCLEOTIDE SEQUENCE</scope>
</reference>
<gene>
    <name evidence="1" type="ORF">PPRIM_AZ9-3.1.T0620167</name>
</gene>
<comment type="caution">
    <text evidence="1">The sequence shown here is derived from an EMBL/GenBank/DDBJ whole genome shotgun (WGS) entry which is preliminary data.</text>
</comment>
<evidence type="ECO:0000313" key="2">
    <source>
        <dbReference type="Proteomes" id="UP000688137"/>
    </source>
</evidence>
<dbReference type="EMBL" id="CAJJDM010000063">
    <property type="protein sequence ID" value="CAD8079722.1"/>
    <property type="molecule type" value="Genomic_DNA"/>
</dbReference>
<dbReference type="OMA" id="RMINGNY"/>
<accession>A0A8S1MKS5</accession>
<proteinExistence type="predicted"/>
<dbReference type="Proteomes" id="UP000688137">
    <property type="component" value="Unassembled WGS sequence"/>
</dbReference>